<proteinExistence type="predicted"/>
<evidence type="ECO:0000313" key="6">
    <source>
        <dbReference type="Proteomes" id="UP000596857"/>
    </source>
</evidence>
<dbReference type="Proteomes" id="UP000596857">
    <property type="component" value="Unassembled WGS sequence"/>
</dbReference>
<comment type="caution">
    <text evidence="5">The sequence shown here is derived from an EMBL/GenBank/DDBJ whole genome shotgun (WGS) entry which is preliminary data.</text>
</comment>
<feature type="compositionally biased region" description="Basic and acidic residues" evidence="1">
    <location>
        <begin position="357"/>
        <end position="366"/>
    </location>
</feature>
<keyword evidence="2" id="KW-0472">Membrane</keyword>
<reference evidence="5 6" key="1">
    <citation type="submission" date="2019-10" db="EMBL/GenBank/DDBJ databases">
        <title>Description of Paenibacillus terricola sp. nov.</title>
        <authorList>
            <person name="Carlier A."/>
            <person name="Qi S."/>
        </authorList>
    </citation>
    <scope>NUCLEOTIDE SEQUENCE [LARGE SCALE GENOMIC DNA]</scope>
    <source>
        <strain evidence="5 6">LMG 31459</strain>
    </source>
</reference>
<dbReference type="EMBL" id="WHOB01000020">
    <property type="protein sequence ID" value="NOU78871.1"/>
    <property type="molecule type" value="Genomic_DNA"/>
</dbReference>
<evidence type="ECO:0000256" key="2">
    <source>
        <dbReference type="SAM" id="Phobius"/>
    </source>
</evidence>
<feature type="compositionally biased region" description="Acidic residues" evidence="1">
    <location>
        <begin position="373"/>
        <end position="383"/>
    </location>
</feature>
<organism evidence="5 6">
    <name type="scientific">Paenibacillus phytohabitans</name>
    <dbReference type="NCBI Taxonomy" id="2654978"/>
    <lineage>
        <taxon>Bacteria</taxon>
        <taxon>Bacillati</taxon>
        <taxon>Bacillota</taxon>
        <taxon>Bacilli</taxon>
        <taxon>Bacillales</taxon>
        <taxon>Paenibacillaceae</taxon>
        <taxon>Paenibacillus</taxon>
    </lineage>
</organism>
<feature type="region of interest" description="Disordered" evidence="1">
    <location>
        <begin position="357"/>
        <end position="383"/>
    </location>
</feature>
<evidence type="ECO:0000256" key="3">
    <source>
        <dbReference type="SAM" id="SignalP"/>
    </source>
</evidence>
<dbReference type="PROSITE" id="PS51257">
    <property type="entry name" value="PROKAR_LIPOPROTEIN"/>
    <property type="match status" value="1"/>
</dbReference>
<protein>
    <submittedName>
        <fullName evidence="5">DUF4349 domain-containing protein</fullName>
    </submittedName>
</protein>
<evidence type="ECO:0000313" key="5">
    <source>
        <dbReference type="EMBL" id="NOU78871.1"/>
    </source>
</evidence>
<keyword evidence="6" id="KW-1185">Reference proteome</keyword>
<feature type="transmembrane region" description="Helical" evidence="2">
    <location>
        <begin position="309"/>
        <end position="334"/>
    </location>
</feature>
<feature type="domain" description="DUF4349" evidence="4">
    <location>
        <begin position="118"/>
        <end position="333"/>
    </location>
</feature>
<evidence type="ECO:0000259" key="4">
    <source>
        <dbReference type="Pfam" id="PF14257"/>
    </source>
</evidence>
<keyword evidence="3" id="KW-0732">Signal</keyword>
<dbReference type="Pfam" id="PF14257">
    <property type="entry name" value="DUF4349"/>
    <property type="match status" value="1"/>
</dbReference>
<feature type="signal peptide" evidence="3">
    <location>
        <begin position="1"/>
        <end position="22"/>
    </location>
</feature>
<dbReference type="InterPro" id="IPR025645">
    <property type="entry name" value="DUF4349"/>
</dbReference>
<sequence>MNMRKWGLHSLLCLIVLAVVLAGCGAGNNNSNSAADTANSAMTAESAAAAEEGSAASVPAAKEMTDNFNSTSTVAVNDQNAVQGGGANPAVPNTGAEQAADASAGFTGTDVVAGLNKKLIYKANLNMEVADYGAAQTEVRNMITLAGGYIIEFSENMSEYEQGGTFILKVPASGFSSFLNNLEKVKHEKLQRSIQGQDVSEEYVDLESRLKAKQMMETQYIDFMKKATKPADLVQFANQLGAIQEQIEQIKGRMRYIDQNVSFSTVELRLYQTEESIAVTQVTKQGPLGERASEALQGSMKALSVMFQWLVVVLAAALPVLIVAGVVVVIVIWFRRIFKRREREHFEQIRQGNREQNRELLDRDVEMPAAPAPEEDNSDKDNK</sequence>
<feature type="chain" id="PRO_5045382361" evidence="3">
    <location>
        <begin position="23"/>
        <end position="383"/>
    </location>
</feature>
<keyword evidence="2" id="KW-0812">Transmembrane</keyword>
<evidence type="ECO:0000256" key="1">
    <source>
        <dbReference type="SAM" id="MobiDB-lite"/>
    </source>
</evidence>
<gene>
    <name evidence="5" type="ORF">GC101_08225</name>
</gene>
<keyword evidence="2" id="KW-1133">Transmembrane helix</keyword>
<name>A0ABX1YFU5_9BACL</name>
<accession>A0ABX1YFU5</accession>